<feature type="chain" id="PRO_5004330074" evidence="1">
    <location>
        <begin position="28"/>
        <end position="146"/>
    </location>
</feature>
<reference evidence="2" key="2">
    <citation type="submission" date="2000-07" db="EMBL/GenBank/DDBJ databases">
        <title>Genomic sequence for Arabidopsis thaliana BAC T12C24 from chromosome I.</title>
        <authorList>
            <person name="Chao Q."/>
            <person name="Brooks S."/>
            <person name="Buehler E."/>
            <person name="Johnson-Hopson C."/>
            <person name="Khan S."/>
            <person name="Kim C."/>
            <person name="Shinn P."/>
            <person name="Altafi H."/>
            <person name="Bei Q."/>
            <person name="Chin C."/>
            <person name="Chiou J."/>
            <person name="Choi E."/>
            <person name="Conn L."/>
            <person name="Conway A."/>
            <person name="Gonzales A."/>
            <person name="Hansen N."/>
            <person name="Howng B."/>
            <person name="Koo T."/>
            <person name="Lam B."/>
            <person name="Lee J."/>
            <person name="Lenz C."/>
            <person name="Li J."/>
            <person name="Liu A."/>
            <person name="Liu K."/>
            <person name="Liu S."/>
            <person name="Mukharsky N."/>
            <person name="Nguyen M."/>
            <person name="Palm C."/>
            <person name="Pham P."/>
            <person name="Sakano H."/>
            <person name="Schwartz J."/>
            <person name="Southwick A."/>
            <person name="Thaveri A."/>
            <person name="Toriumi M."/>
            <person name="Vaysberg M."/>
            <person name="Yu G."/>
            <person name="Federspiel N.A."/>
            <person name="Theologis A."/>
            <person name="Ecker J.R."/>
        </authorList>
    </citation>
    <scope>NUCLEOTIDE SEQUENCE</scope>
</reference>
<dbReference type="InterPro" id="IPR038975">
    <property type="entry name" value="THNL"/>
</dbReference>
<dbReference type="ExpressionAtlas" id="Q9LN79">
    <property type="expression patterns" value="baseline and differential"/>
</dbReference>
<dbReference type="AlphaFoldDB" id="Q9LN79"/>
<dbReference type="EMBL" id="AC025417">
    <property type="protein sequence ID" value="AAF88084.1"/>
    <property type="molecule type" value="Genomic_DNA"/>
</dbReference>
<reference evidence="2" key="4">
    <citation type="submission" date="2001-01" db="EMBL/GenBank/DDBJ databases">
        <authorList>
            <person name="Shinn P."/>
            <person name="Brooks S."/>
            <person name="Buehler E."/>
            <person name="Chao Q."/>
            <person name="Johnson-Hopson C."/>
            <person name="Khan S."/>
            <person name="Kim C."/>
            <person name="Altafi H."/>
            <person name="Bei B."/>
            <person name="Chin C."/>
            <person name="Chiou J."/>
            <person name="Choi E."/>
            <person name="Conn L."/>
            <person name="Conway A."/>
            <person name="Gonzalez A."/>
            <person name="Hansen N."/>
            <person name="Howing B."/>
            <person name="Koo T."/>
            <person name="Lam B."/>
            <person name="Lee J."/>
            <person name="Lenz C."/>
            <person name="Li J."/>
            <person name="Liu A."/>
            <person name="Liu J."/>
            <person name="Liu S."/>
            <person name="Mukharsky N."/>
            <person name="Nguyen M."/>
            <person name="Palm C."/>
            <person name="Pham P."/>
            <person name="Sakano H."/>
            <person name="Schwartz J."/>
            <person name="Southwick A."/>
            <person name="Thaveri A."/>
            <person name="Toriumi M."/>
            <person name="Vaysberg M."/>
            <person name="Yu G."/>
            <person name="Davis R."/>
            <person name="Federspiel N."/>
            <person name="Theologis A."/>
            <person name="Ecker J."/>
        </authorList>
    </citation>
    <scope>NUCLEOTIDE SEQUENCE</scope>
</reference>
<dbReference type="PANTHER" id="PTHR36312:SF15">
    <property type="entry name" value="THIONIN-LIKE PROTEIN"/>
    <property type="match status" value="1"/>
</dbReference>
<evidence type="ECO:0000256" key="1">
    <source>
        <dbReference type="SAM" id="SignalP"/>
    </source>
</evidence>
<evidence type="ECO:0000313" key="2">
    <source>
        <dbReference type="EMBL" id="AAF88084.1"/>
    </source>
</evidence>
<protein>
    <submittedName>
        <fullName evidence="2">T12C24.21</fullName>
    </submittedName>
</protein>
<reference key="1">
    <citation type="journal article" date="2000" name="Nature">
        <title>Sequence and analysis of chromosome 1 of the plant Arabidopsis thaliana.</title>
        <authorList>
            <person name="Theologis A."/>
            <person name="Ecker J.R."/>
            <person name="Palm C.J."/>
            <person name="Federspiel N.A."/>
            <person name="Kaul S."/>
            <person name="White O."/>
            <person name="Alonso J."/>
            <person name="Altafi H."/>
            <person name="Araujo R."/>
            <person name="Bowman C.L."/>
            <person name="Brooks S.Y."/>
            <person name="Buehler E."/>
            <person name="Chan A."/>
            <person name="Chao Q."/>
            <person name="Chen H."/>
            <person name="Cheuk R.F."/>
            <person name="Chin C.W."/>
            <person name="Chung M.K."/>
            <person name="Conn L."/>
            <person name="Conway A.B."/>
            <person name="Conway A.R."/>
            <person name="Creasy T.H."/>
            <person name="Dewar K."/>
            <person name="Dunn P."/>
            <person name="Etgu P."/>
            <person name="Feldblyum T.V."/>
            <person name="Feng J."/>
            <person name="Fong B."/>
            <person name="Fujii C.Y."/>
            <person name="Gill J.E."/>
            <person name="Goldsmith A.D."/>
            <person name="Haas B."/>
            <person name="Hansen N.F."/>
            <person name="Hughes B."/>
            <person name="Huizar L."/>
            <person name="Hunter J.L."/>
            <person name="Jenkins J."/>
            <person name="Johnson-Hopson C."/>
            <person name="Khan S."/>
            <person name="Khaykin E."/>
            <person name="Kim C.J."/>
            <person name="Koo H.L."/>
            <person name="Kremenetskaia I."/>
            <person name="Kurtz D.B."/>
            <person name="Kwan A."/>
            <person name="Lam B."/>
            <person name="Langin-Hooper S."/>
            <person name="Lee A."/>
            <person name="Lee J.M."/>
            <person name="Lenz C.A."/>
            <person name="Li J.H."/>
            <person name="Li Y."/>
            <person name="Lin X."/>
            <person name="Liu S.X."/>
            <person name="Liu Z.A."/>
            <person name="Luros J.S."/>
            <person name="Maiti R."/>
            <person name="Marziali A."/>
            <person name="Militscher J."/>
            <person name="Miranda M."/>
            <person name="Nguyen M."/>
            <person name="Nierman W.C."/>
            <person name="Osborne B.I."/>
            <person name="Pai G."/>
            <person name="Peterson J."/>
            <person name="Pham P.K."/>
            <person name="Rizzo M."/>
            <person name="Rooney T."/>
            <person name="Rowley D."/>
            <person name="Sakano H."/>
            <person name="Salzberg S.L."/>
            <person name="Schwartz J.R."/>
            <person name="Shinn P."/>
            <person name="Southwick A.M."/>
            <person name="Sun H."/>
            <person name="Tallon L.J."/>
            <person name="Tambunga G."/>
            <person name="Toriumi M.J."/>
            <person name="Town C.D."/>
            <person name="Utterback T."/>
            <person name="Van Aken S."/>
            <person name="Vaysberg M."/>
            <person name="Vysotskaia V.S."/>
            <person name="Walker M."/>
            <person name="Wu D."/>
            <person name="Yu G."/>
            <person name="Fraser C.M."/>
            <person name="Venter J.C."/>
            <person name="Davis R.W."/>
        </authorList>
    </citation>
    <scope>NUCLEOTIDE SEQUENCE [LARGE SCALE GENOMIC DNA]</scope>
    <source>
        <strain>cv. Columbia</strain>
    </source>
</reference>
<reference evidence="2" key="3">
    <citation type="submission" date="2000-07" db="EMBL/GenBank/DDBJ databases">
        <authorList>
            <person name="Cheuk R."/>
            <person name="Shinn P."/>
            <person name="Brooks S."/>
            <person name="Buehler E."/>
            <person name="Chao Q."/>
            <person name="Johnson-Hopson C."/>
            <person name="Khan S."/>
            <person name="Kim C."/>
            <person name="Altafi H."/>
            <person name="Bei B."/>
            <person name="Chin C."/>
            <person name="Chiou J."/>
            <person name="Choi E."/>
            <person name="Conn L."/>
            <person name="Conway A."/>
            <person name="Gonzalez A."/>
            <person name="Hansen N."/>
            <person name="Howing B."/>
            <person name="Koo T."/>
            <person name="Lam B."/>
            <person name="Lee J."/>
            <person name="Lenz C."/>
            <person name="Li J."/>
            <person name="Liu A."/>
            <person name="Liu J."/>
            <person name="Liu S."/>
            <person name="Mukharsky N."/>
            <person name="Nguyen M."/>
            <person name="Palm C."/>
            <person name="Pham P."/>
            <person name="Sakano H."/>
            <person name="Schwartz J."/>
            <person name="Southwick A."/>
            <person name="Thaveri A."/>
            <person name="Toriumi M."/>
            <person name="Vaysberg M."/>
            <person name="Yu G."/>
            <person name="Davis R."/>
            <person name="Federspiel N."/>
            <person name="Theologis A."/>
            <person name="Ecker J."/>
        </authorList>
    </citation>
    <scope>NUCLEOTIDE SEQUENCE</scope>
</reference>
<feature type="signal peptide" evidence="1">
    <location>
        <begin position="1"/>
        <end position="27"/>
    </location>
</feature>
<organism evidence="2">
    <name type="scientific">Arabidopsis thaliana</name>
    <name type="common">Mouse-ear cress</name>
    <dbReference type="NCBI Taxonomy" id="3702"/>
    <lineage>
        <taxon>Eukaryota</taxon>
        <taxon>Viridiplantae</taxon>
        <taxon>Streptophyta</taxon>
        <taxon>Embryophyta</taxon>
        <taxon>Tracheophyta</taxon>
        <taxon>Spermatophyta</taxon>
        <taxon>Magnoliopsida</taxon>
        <taxon>eudicotyledons</taxon>
        <taxon>Gunneridae</taxon>
        <taxon>Pentapetalae</taxon>
        <taxon>rosids</taxon>
        <taxon>malvids</taxon>
        <taxon>Brassicales</taxon>
        <taxon>Brassicaceae</taxon>
        <taxon>Camelineae</taxon>
        <taxon>Arabidopsis</taxon>
    </lineage>
</organism>
<accession>Q9LN79</accession>
<proteinExistence type="predicted"/>
<dbReference type="PANTHER" id="PTHR36312">
    <property type="entry name" value="THIONIN-LIKE PROTEIN 1"/>
    <property type="match status" value="1"/>
</dbReference>
<name>Q9LN79_ARATH</name>
<keyword evidence="1" id="KW-0732">Signal</keyword>
<sequence>MESNRMVMFVTMMIVMVMGNLLIETEADAPPQPSPFKTCYPVSCIKTCLEPPSSQMDSTNEINHNDYYCKLGCSTHHCASLSSIQNPSKFLLYKIIYGLFWFIDIYQHKITVFMVFLCCCLWHDGADVDKVVDCVDSCSDKCSNKN</sequence>